<name>A0AAF0WJ56_DAUCS</name>
<evidence type="ECO:0000256" key="1">
    <source>
        <dbReference type="ARBA" id="ARBA00004721"/>
    </source>
</evidence>
<evidence type="ECO:0000256" key="5">
    <source>
        <dbReference type="ARBA" id="ARBA00023229"/>
    </source>
</evidence>
<comment type="pathway">
    <text evidence="1">Secondary metabolite biosynthesis; terpenoid biosynthesis.</text>
</comment>
<keyword evidence="3 6" id="KW-0328">Glycosyltransferase</keyword>
<dbReference type="GO" id="GO:0008299">
    <property type="term" value="P:isoprenoid biosynthetic process"/>
    <property type="evidence" value="ECO:0007669"/>
    <property type="project" value="UniProtKB-KW"/>
</dbReference>
<dbReference type="GO" id="GO:0080043">
    <property type="term" value="F:quercetin 3-O-glucosyltransferase activity"/>
    <property type="evidence" value="ECO:0007669"/>
    <property type="project" value="TreeGrafter"/>
</dbReference>
<evidence type="ECO:0000313" key="10">
    <source>
        <dbReference type="Proteomes" id="UP000077755"/>
    </source>
</evidence>
<evidence type="ECO:0000256" key="6">
    <source>
        <dbReference type="RuleBase" id="RU003718"/>
    </source>
</evidence>
<keyword evidence="10" id="KW-1185">Reference proteome</keyword>
<dbReference type="AlphaFoldDB" id="A0AAF0WJ56"/>
<accession>A0AAF0WJ56</accession>
<feature type="domain" description="Glycosyltransferase N-terminal" evidence="8">
    <location>
        <begin position="14"/>
        <end position="135"/>
    </location>
</feature>
<dbReference type="PROSITE" id="PS00375">
    <property type="entry name" value="UDPGT"/>
    <property type="match status" value="1"/>
</dbReference>
<keyword evidence="5" id="KW-0414">Isoprene biosynthesis</keyword>
<dbReference type="EMBL" id="CP093344">
    <property type="protein sequence ID" value="WOG90099.1"/>
    <property type="molecule type" value="Genomic_DNA"/>
</dbReference>
<dbReference type="FunFam" id="3.40.50.2000:FF:000065">
    <property type="entry name" value="Glycosyltransferase"/>
    <property type="match status" value="1"/>
</dbReference>
<dbReference type="PANTHER" id="PTHR11926:SF1551">
    <property type="entry name" value="GLYCOSYLTRANSFERASE"/>
    <property type="match status" value="1"/>
</dbReference>
<dbReference type="CDD" id="cd03784">
    <property type="entry name" value="GT1_Gtf-like"/>
    <property type="match status" value="1"/>
</dbReference>
<dbReference type="KEGG" id="dcr:108208718"/>
<dbReference type="Pfam" id="PF00201">
    <property type="entry name" value="UDPGT"/>
    <property type="match status" value="1"/>
</dbReference>
<evidence type="ECO:0000256" key="2">
    <source>
        <dbReference type="ARBA" id="ARBA00009995"/>
    </source>
</evidence>
<dbReference type="Gene3D" id="3.40.50.2000">
    <property type="entry name" value="Glycogen Phosphorylase B"/>
    <property type="match status" value="2"/>
</dbReference>
<dbReference type="FunFam" id="3.40.50.2000:FF:000027">
    <property type="entry name" value="Glycosyltransferase"/>
    <property type="match status" value="1"/>
</dbReference>
<dbReference type="PANTHER" id="PTHR11926">
    <property type="entry name" value="GLUCOSYL/GLUCURONOSYL TRANSFERASES"/>
    <property type="match status" value="1"/>
</dbReference>
<evidence type="ECO:0000259" key="8">
    <source>
        <dbReference type="Pfam" id="PF26168"/>
    </source>
</evidence>
<dbReference type="InterPro" id="IPR035595">
    <property type="entry name" value="UDP_glycos_trans_CS"/>
</dbReference>
<evidence type="ECO:0000256" key="7">
    <source>
        <dbReference type="RuleBase" id="RU362057"/>
    </source>
</evidence>
<protein>
    <recommendedName>
        <fullName evidence="7">Glycosyltransferase</fullName>
        <ecNumber evidence="7">2.4.1.-</ecNumber>
    </recommendedName>
</protein>
<dbReference type="GO" id="GO:0080044">
    <property type="term" value="F:quercetin 7-O-glucosyltransferase activity"/>
    <property type="evidence" value="ECO:0007669"/>
    <property type="project" value="TreeGrafter"/>
</dbReference>
<keyword evidence="4 6" id="KW-0808">Transferase</keyword>
<dbReference type="InterPro" id="IPR058980">
    <property type="entry name" value="Glyco_transf_N"/>
</dbReference>
<dbReference type="Pfam" id="PF26168">
    <property type="entry name" value="Glyco_transf_N"/>
    <property type="match status" value="1"/>
</dbReference>
<reference evidence="9" key="2">
    <citation type="submission" date="2022-03" db="EMBL/GenBank/DDBJ databases">
        <title>Draft title - Genomic analysis of global carrot germplasm unveils the trajectory of domestication and the origin of high carotenoid orange carrot.</title>
        <authorList>
            <person name="Iorizzo M."/>
            <person name="Ellison S."/>
            <person name="Senalik D."/>
            <person name="Macko-Podgorni A."/>
            <person name="Grzebelus D."/>
            <person name="Bostan H."/>
            <person name="Rolling W."/>
            <person name="Curaba J."/>
            <person name="Simon P."/>
        </authorList>
    </citation>
    <scope>NUCLEOTIDE SEQUENCE</scope>
    <source>
        <tissue evidence="9">Leaf</tissue>
    </source>
</reference>
<evidence type="ECO:0000256" key="3">
    <source>
        <dbReference type="ARBA" id="ARBA00022676"/>
    </source>
</evidence>
<proteinExistence type="inferred from homology"/>
<gene>
    <name evidence="9" type="ORF">DCAR_0209340</name>
</gene>
<sequence length="481" mass="53977">MDTLETTAKKQGHVVCIPFPFQSHIKAMLKMAKLLYSKGISITFVNTDYNHKRFLKSGGAQALDGLPGFKFESIPDGLHSSDSDVTQDITALCHSILEEMPRPFQNLLTKLNTGTHQVTSILSDGFMPFTADAAHSHGVPAILFWPFAACGFMGFYQFKNARERGLVPFKDESYLTNGYLDTIVDWIPGMGNIRLGDLPTQIRIMDSDDFLFNFAVECSKRADNATAHVIHTFDDIELKLLNAISSMFKGVHTIGPQQLLLNQIPTDQEESLRSIGYSLWEEEKTCLRWLDSKEADSVVYVNFGSVTVMSPEQLMEFGWGLANSNCAFLWIIRPDLIMGESNITLGAEFMDAIRNRGLIASWCPQEDVLNHVSVGGFLTHGGWNSIIESICAGVPMLCWPFFGEQTTNCKYMCNEWECGMEIHHDVNRDDVEKLVRLLMDGVEGKKMRNKTMQWKKMAEKACQPDGSSSLNLDKLVLLLKN</sequence>
<organism evidence="9 10">
    <name type="scientific">Daucus carota subsp. sativus</name>
    <name type="common">Carrot</name>
    <dbReference type="NCBI Taxonomy" id="79200"/>
    <lineage>
        <taxon>Eukaryota</taxon>
        <taxon>Viridiplantae</taxon>
        <taxon>Streptophyta</taxon>
        <taxon>Embryophyta</taxon>
        <taxon>Tracheophyta</taxon>
        <taxon>Spermatophyta</taxon>
        <taxon>Magnoliopsida</taxon>
        <taxon>eudicotyledons</taxon>
        <taxon>Gunneridae</taxon>
        <taxon>Pentapetalae</taxon>
        <taxon>asterids</taxon>
        <taxon>campanulids</taxon>
        <taxon>Apiales</taxon>
        <taxon>Apiaceae</taxon>
        <taxon>Apioideae</taxon>
        <taxon>Scandiceae</taxon>
        <taxon>Daucinae</taxon>
        <taxon>Daucus</taxon>
        <taxon>Daucus sect. Daucus</taxon>
    </lineage>
</organism>
<comment type="similarity">
    <text evidence="2 6">Belongs to the UDP-glycosyltransferase family.</text>
</comment>
<evidence type="ECO:0000256" key="4">
    <source>
        <dbReference type="ARBA" id="ARBA00022679"/>
    </source>
</evidence>
<reference evidence="9" key="1">
    <citation type="journal article" date="2016" name="Nat. Genet.">
        <title>A high-quality carrot genome assembly provides new insights into carotenoid accumulation and asterid genome evolution.</title>
        <authorList>
            <person name="Iorizzo M."/>
            <person name="Ellison S."/>
            <person name="Senalik D."/>
            <person name="Zeng P."/>
            <person name="Satapoomin P."/>
            <person name="Huang J."/>
            <person name="Bowman M."/>
            <person name="Iovene M."/>
            <person name="Sanseverino W."/>
            <person name="Cavagnaro P."/>
            <person name="Yildiz M."/>
            <person name="Macko-Podgorni A."/>
            <person name="Moranska E."/>
            <person name="Grzebelus E."/>
            <person name="Grzebelus D."/>
            <person name="Ashrafi H."/>
            <person name="Zheng Z."/>
            <person name="Cheng S."/>
            <person name="Spooner D."/>
            <person name="Van Deynze A."/>
            <person name="Simon P."/>
        </authorList>
    </citation>
    <scope>NUCLEOTIDE SEQUENCE</scope>
    <source>
        <tissue evidence="9">Leaf</tissue>
    </source>
</reference>
<dbReference type="EC" id="2.4.1.-" evidence="7"/>
<evidence type="ECO:0000313" key="9">
    <source>
        <dbReference type="EMBL" id="WOG90099.1"/>
    </source>
</evidence>
<dbReference type="Proteomes" id="UP000077755">
    <property type="component" value="Chromosome 2"/>
</dbReference>
<dbReference type="SUPFAM" id="SSF53756">
    <property type="entry name" value="UDP-Glycosyltransferase/glycogen phosphorylase"/>
    <property type="match status" value="1"/>
</dbReference>
<dbReference type="InterPro" id="IPR002213">
    <property type="entry name" value="UDP_glucos_trans"/>
</dbReference>